<protein>
    <submittedName>
        <fullName evidence="1">Uncharacterized protein</fullName>
    </submittedName>
</protein>
<organism evidence="1 2">
    <name type="scientific">Sphingomonas gellani</name>
    <dbReference type="NCBI Taxonomy" id="1166340"/>
    <lineage>
        <taxon>Bacteria</taxon>
        <taxon>Pseudomonadati</taxon>
        <taxon>Pseudomonadota</taxon>
        <taxon>Alphaproteobacteria</taxon>
        <taxon>Sphingomonadales</taxon>
        <taxon>Sphingomonadaceae</taxon>
        <taxon>Sphingomonas</taxon>
    </lineage>
</organism>
<proteinExistence type="predicted"/>
<dbReference type="InterPro" id="IPR038556">
    <property type="entry name" value="TAC_Gp13-like_sf"/>
</dbReference>
<dbReference type="Proteomes" id="UP000199206">
    <property type="component" value="Unassembled WGS sequence"/>
</dbReference>
<dbReference type="Gene3D" id="3.30.2220.20">
    <property type="entry name" value="Phage tail assembly chaperone gp13-like"/>
    <property type="match status" value="1"/>
</dbReference>
<dbReference type="STRING" id="1166340.SAMN05192583_0074"/>
<accession>A0A1H7Y389</accession>
<keyword evidence="2" id="KW-1185">Reference proteome</keyword>
<dbReference type="AlphaFoldDB" id="A0A1H7Y389"/>
<dbReference type="OrthoDB" id="9762718at2"/>
<dbReference type="EMBL" id="FOCF01000001">
    <property type="protein sequence ID" value="SEM40590.1"/>
    <property type="molecule type" value="Genomic_DNA"/>
</dbReference>
<reference evidence="2" key="1">
    <citation type="submission" date="2016-10" db="EMBL/GenBank/DDBJ databases">
        <authorList>
            <person name="Varghese N."/>
            <person name="Submissions S."/>
        </authorList>
    </citation>
    <scope>NUCLEOTIDE SEQUENCE [LARGE SCALE GENOMIC DNA]</scope>
    <source>
        <strain evidence="2">S6-262</strain>
    </source>
</reference>
<name>A0A1H7Y389_9SPHN</name>
<dbReference type="RefSeq" id="WP_139197912.1">
    <property type="nucleotide sequence ID" value="NZ_FOCF01000001.1"/>
</dbReference>
<evidence type="ECO:0000313" key="2">
    <source>
        <dbReference type="Proteomes" id="UP000199206"/>
    </source>
</evidence>
<gene>
    <name evidence="1" type="ORF">SAMN05192583_0074</name>
</gene>
<sequence>MALLLSRSALLSAKLPTRDVPVPEMGPDAEVRIQQMSVNTRTAYFERIWAYQDAVRDWEFDQALPADERKGLTEPAPLDMAILAIVHSIIDENGQTIFTEQDIPIFGQWSKLAVTRIYEAVNEINHYDKNPNALIEAEKKD</sequence>
<evidence type="ECO:0000313" key="1">
    <source>
        <dbReference type="EMBL" id="SEM40590.1"/>
    </source>
</evidence>